<dbReference type="SMART" id="SM00347">
    <property type="entry name" value="HTH_MARR"/>
    <property type="match status" value="1"/>
</dbReference>
<dbReference type="InterPro" id="IPR036390">
    <property type="entry name" value="WH_DNA-bd_sf"/>
</dbReference>
<gene>
    <name evidence="2" type="ORF">SAMN05444320_105472</name>
</gene>
<feature type="domain" description="HTH marR-type" evidence="1">
    <location>
        <begin position="18"/>
        <end position="149"/>
    </location>
</feature>
<dbReference type="InterPro" id="IPR039422">
    <property type="entry name" value="MarR/SlyA-like"/>
</dbReference>
<evidence type="ECO:0000313" key="2">
    <source>
        <dbReference type="EMBL" id="SHF91761.1"/>
    </source>
</evidence>
<evidence type="ECO:0000313" key="3">
    <source>
        <dbReference type="Proteomes" id="UP000184501"/>
    </source>
</evidence>
<keyword evidence="2" id="KW-0238">DNA-binding</keyword>
<dbReference type="GO" id="GO:0003677">
    <property type="term" value="F:DNA binding"/>
    <property type="evidence" value="ECO:0007669"/>
    <property type="project" value="UniProtKB-KW"/>
</dbReference>
<dbReference type="GO" id="GO:0006950">
    <property type="term" value="P:response to stress"/>
    <property type="evidence" value="ECO:0007669"/>
    <property type="project" value="TreeGrafter"/>
</dbReference>
<dbReference type="Pfam" id="PF01047">
    <property type="entry name" value="MarR"/>
    <property type="match status" value="1"/>
</dbReference>
<reference evidence="2 3" key="1">
    <citation type="submission" date="2016-11" db="EMBL/GenBank/DDBJ databases">
        <authorList>
            <person name="Jaros S."/>
            <person name="Januszkiewicz K."/>
            <person name="Wedrychowicz H."/>
        </authorList>
    </citation>
    <scope>NUCLEOTIDE SEQUENCE [LARGE SCALE GENOMIC DNA]</scope>
    <source>
        <strain evidence="2 3">DSM 44523</strain>
    </source>
</reference>
<proteinExistence type="predicted"/>
<evidence type="ECO:0000259" key="1">
    <source>
        <dbReference type="PROSITE" id="PS50995"/>
    </source>
</evidence>
<dbReference type="InterPro" id="IPR000835">
    <property type="entry name" value="HTH_MarR-typ"/>
</dbReference>
<dbReference type="Gene3D" id="1.10.10.10">
    <property type="entry name" value="Winged helix-like DNA-binding domain superfamily/Winged helix DNA-binding domain"/>
    <property type="match status" value="1"/>
</dbReference>
<dbReference type="PROSITE" id="PS50995">
    <property type="entry name" value="HTH_MARR_2"/>
    <property type="match status" value="1"/>
</dbReference>
<protein>
    <submittedName>
        <fullName evidence="2">DNA-binding transcriptional regulator, MarR family</fullName>
    </submittedName>
</protein>
<dbReference type="InterPro" id="IPR036388">
    <property type="entry name" value="WH-like_DNA-bd_sf"/>
</dbReference>
<dbReference type="EMBL" id="FQVN01000005">
    <property type="protein sequence ID" value="SHF91761.1"/>
    <property type="molecule type" value="Genomic_DNA"/>
</dbReference>
<dbReference type="SUPFAM" id="SSF46785">
    <property type="entry name" value="Winged helix' DNA-binding domain"/>
    <property type="match status" value="1"/>
</dbReference>
<dbReference type="OrthoDB" id="4462574at2"/>
<dbReference type="RefSeq" id="WP_073484698.1">
    <property type="nucleotide sequence ID" value="NZ_FQVN01000005.1"/>
</dbReference>
<sequence>MDGRRSGSRADQRDPHLVGQVAALLFEVVDRSRRVYGEAVVDEGLTELQWLVLRRLRDESEAPPIGHLVDWLNTEPPTVTALVDRLQARGLVDRRPDPRDRRLRRIHLTDAARDVLAKIDAKASAQSPCRVLGADELATLRDILARMLDRDADQ</sequence>
<accession>A0A1M5FKT2</accession>
<dbReference type="STRING" id="2017.SAMN05444320_105472"/>
<name>A0A1M5FKT2_STRHI</name>
<dbReference type="GO" id="GO:0003700">
    <property type="term" value="F:DNA-binding transcription factor activity"/>
    <property type="evidence" value="ECO:0007669"/>
    <property type="project" value="InterPro"/>
</dbReference>
<organism evidence="2 3">
    <name type="scientific">Streptoalloteichus hindustanus</name>
    <dbReference type="NCBI Taxonomy" id="2017"/>
    <lineage>
        <taxon>Bacteria</taxon>
        <taxon>Bacillati</taxon>
        <taxon>Actinomycetota</taxon>
        <taxon>Actinomycetes</taxon>
        <taxon>Pseudonocardiales</taxon>
        <taxon>Pseudonocardiaceae</taxon>
        <taxon>Streptoalloteichus</taxon>
    </lineage>
</organism>
<dbReference type="PANTHER" id="PTHR33164:SF43">
    <property type="entry name" value="HTH-TYPE TRANSCRIPTIONAL REPRESSOR YETL"/>
    <property type="match status" value="1"/>
</dbReference>
<dbReference type="PANTHER" id="PTHR33164">
    <property type="entry name" value="TRANSCRIPTIONAL REGULATOR, MARR FAMILY"/>
    <property type="match status" value="1"/>
</dbReference>
<dbReference type="AlphaFoldDB" id="A0A1M5FKT2"/>
<dbReference type="Proteomes" id="UP000184501">
    <property type="component" value="Unassembled WGS sequence"/>
</dbReference>
<keyword evidence="3" id="KW-1185">Reference proteome</keyword>